<dbReference type="InterPro" id="IPR013762">
    <property type="entry name" value="Integrase-like_cat_sf"/>
</dbReference>
<sequence length="402" mass="46725">MALTEAWLKANNGKAREKVEEVADRDAMSVRISPKGKVVFQLRYRFAGKAERLDLGTYPHLSLKDARIKASEMRSLLDKGQNPKVEERVKQQKYIEASTLKEVFDDWYESYCIKKKTSAKDIRRSFEHHVFDEIGDLPIERITLQQWLAILEELAEEVPSIAERILTNAKQVLKWAKKREIVEVNVLSDIYAKEDLGIEKNRGKRVLSDEEITMVWKAIDESKALLKNKIFLKLCLMYGCRNGELRKALKSDFDLKRKVWIVPVENNKVGKKTGRDIVRPILPEMEELIVEAMTLNNSEYFLTNDDDITPMGHGSSNSLAANVMERLRRHYDYHMPHWSLHDLRRTARTNFSAFTSRDVAELMIGHVMPGEQGTYDYYEYLPPQIEAYSKWLKKLNTLTNKI</sequence>
<dbReference type="Proteomes" id="UP000664966">
    <property type="component" value="Chromosome"/>
</dbReference>
<dbReference type="SUPFAM" id="SSF56349">
    <property type="entry name" value="DNA breaking-rejoining enzymes"/>
    <property type="match status" value="1"/>
</dbReference>
<evidence type="ECO:0000313" key="9">
    <source>
        <dbReference type="Proteomes" id="UP000664966"/>
    </source>
</evidence>
<evidence type="ECO:0000256" key="1">
    <source>
        <dbReference type="ARBA" id="ARBA00008857"/>
    </source>
</evidence>
<evidence type="ECO:0000256" key="4">
    <source>
        <dbReference type="ARBA" id="ARBA00023172"/>
    </source>
</evidence>
<dbReference type="InterPro" id="IPR002104">
    <property type="entry name" value="Integrase_catalytic"/>
</dbReference>
<evidence type="ECO:0000259" key="6">
    <source>
        <dbReference type="PROSITE" id="PS51898"/>
    </source>
</evidence>
<dbReference type="PROSITE" id="PS51898">
    <property type="entry name" value="TYR_RECOMBINASE"/>
    <property type="match status" value="1"/>
</dbReference>
<dbReference type="InterPro" id="IPR050808">
    <property type="entry name" value="Phage_Integrase"/>
</dbReference>
<proteinExistence type="inferred from homology"/>
<protein>
    <submittedName>
        <fullName evidence="8">Site-specific integrase</fullName>
    </submittedName>
</protein>
<evidence type="ECO:0000313" key="8">
    <source>
        <dbReference type="EMBL" id="QTK42329.1"/>
    </source>
</evidence>
<dbReference type="AlphaFoldDB" id="A0AAQ2JPM8"/>
<name>A0AAQ2JPM8_ACIBA</name>
<dbReference type="PROSITE" id="PS51900">
    <property type="entry name" value="CB"/>
    <property type="match status" value="1"/>
</dbReference>
<dbReference type="Pfam" id="PF22022">
    <property type="entry name" value="Phage_int_M"/>
    <property type="match status" value="1"/>
</dbReference>
<dbReference type="EMBL" id="CP072270">
    <property type="protein sequence ID" value="QTK42329.1"/>
    <property type="molecule type" value="Genomic_DNA"/>
</dbReference>
<dbReference type="GO" id="GO:0003677">
    <property type="term" value="F:DNA binding"/>
    <property type="evidence" value="ECO:0007669"/>
    <property type="project" value="UniProtKB-UniRule"/>
</dbReference>
<comment type="similarity">
    <text evidence="1">Belongs to the 'phage' integrase family.</text>
</comment>
<dbReference type="InterPro" id="IPR053876">
    <property type="entry name" value="Phage_int_M"/>
</dbReference>
<dbReference type="InterPro" id="IPR044068">
    <property type="entry name" value="CB"/>
</dbReference>
<dbReference type="Pfam" id="PF00589">
    <property type="entry name" value="Phage_integrase"/>
    <property type="match status" value="1"/>
</dbReference>
<dbReference type="Gene3D" id="1.10.443.10">
    <property type="entry name" value="Intergrase catalytic core"/>
    <property type="match status" value="1"/>
</dbReference>
<keyword evidence="2" id="KW-0229">DNA integration</keyword>
<reference evidence="8" key="1">
    <citation type="submission" date="2021-03" db="EMBL/GenBank/DDBJ databases">
        <title>Complete genome sequencing of Acinetobacter baumannii.</title>
        <authorList>
            <person name="Yadav B."/>
            <person name="Makwana N."/>
            <person name="Kharat A.S."/>
            <person name="Veeraraghavan B."/>
            <person name="Vijayakumar S."/>
            <person name="Priya M."/>
        </authorList>
    </citation>
    <scope>NUCLEOTIDE SEQUENCE</scope>
    <source>
        <strain evidence="8">KSK6</strain>
    </source>
</reference>
<evidence type="ECO:0000256" key="5">
    <source>
        <dbReference type="PROSITE-ProRule" id="PRU01248"/>
    </source>
</evidence>
<feature type="domain" description="Core-binding (CB)" evidence="7">
    <location>
        <begin position="98"/>
        <end position="177"/>
    </location>
</feature>
<dbReference type="PANTHER" id="PTHR30629">
    <property type="entry name" value="PROPHAGE INTEGRASE"/>
    <property type="match status" value="1"/>
</dbReference>
<feature type="domain" description="Tyr recombinase" evidence="6">
    <location>
        <begin position="202"/>
        <end position="396"/>
    </location>
</feature>
<dbReference type="GO" id="GO:0015074">
    <property type="term" value="P:DNA integration"/>
    <property type="evidence" value="ECO:0007669"/>
    <property type="project" value="UniProtKB-KW"/>
</dbReference>
<dbReference type="GO" id="GO:0006310">
    <property type="term" value="P:DNA recombination"/>
    <property type="evidence" value="ECO:0007669"/>
    <property type="project" value="UniProtKB-KW"/>
</dbReference>
<dbReference type="PANTHER" id="PTHR30629:SF2">
    <property type="entry name" value="PROPHAGE INTEGRASE INTS-RELATED"/>
    <property type="match status" value="1"/>
</dbReference>
<organism evidence="8 9">
    <name type="scientific">Acinetobacter baumannii</name>
    <dbReference type="NCBI Taxonomy" id="470"/>
    <lineage>
        <taxon>Bacteria</taxon>
        <taxon>Pseudomonadati</taxon>
        <taxon>Pseudomonadota</taxon>
        <taxon>Gammaproteobacteria</taxon>
        <taxon>Moraxellales</taxon>
        <taxon>Moraxellaceae</taxon>
        <taxon>Acinetobacter</taxon>
        <taxon>Acinetobacter calcoaceticus/baumannii complex</taxon>
    </lineage>
</organism>
<dbReference type="InterPro" id="IPR010998">
    <property type="entry name" value="Integrase_recombinase_N"/>
</dbReference>
<dbReference type="InterPro" id="IPR025166">
    <property type="entry name" value="Integrase_DNA_bind_dom"/>
</dbReference>
<accession>A0AAQ2JPM8</accession>
<dbReference type="Gene3D" id="3.30.160.390">
    <property type="entry name" value="Integrase, DNA-binding domain"/>
    <property type="match status" value="1"/>
</dbReference>
<gene>
    <name evidence="8" type="ORF">J6E47_12980</name>
</gene>
<evidence type="ECO:0000259" key="7">
    <source>
        <dbReference type="PROSITE" id="PS51900"/>
    </source>
</evidence>
<evidence type="ECO:0000256" key="3">
    <source>
        <dbReference type="ARBA" id="ARBA00023125"/>
    </source>
</evidence>
<evidence type="ECO:0000256" key="2">
    <source>
        <dbReference type="ARBA" id="ARBA00022908"/>
    </source>
</evidence>
<dbReference type="InterPro" id="IPR011010">
    <property type="entry name" value="DNA_brk_join_enz"/>
</dbReference>
<dbReference type="RefSeq" id="WP_049581701.1">
    <property type="nucleotide sequence ID" value="NZ_AP024415.1"/>
</dbReference>
<dbReference type="Pfam" id="PF13356">
    <property type="entry name" value="Arm-DNA-bind_3"/>
    <property type="match status" value="1"/>
</dbReference>
<keyword evidence="3 5" id="KW-0238">DNA-binding</keyword>
<dbReference type="CDD" id="cd00801">
    <property type="entry name" value="INT_P4_C"/>
    <property type="match status" value="1"/>
</dbReference>
<dbReference type="InterPro" id="IPR038488">
    <property type="entry name" value="Integrase_DNA-bd_sf"/>
</dbReference>
<dbReference type="Gene3D" id="1.10.150.130">
    <property type="match status" value="1"/>
</dbReference>
<keyword evidence="4" id="KW-0233">DNA recombination</keyword>